<comment type="caution">
    <text evidence="2">The sequence shown here is derived from an EMBL/GenBank/DDBJ whole genome shotgun (WGS) entry which is preliminary data.</text>
</comment>
<dbReference type="EMBL" id="JARJCN010000028">
    <property type="protein sequence ID" value="KAJ7087639.1"/>
    <property type="molecule type" value="Genomic_DNA"/>
</dbReference>
<evidence type="ECO:0000313" key="3">
    <source>
        <dbReference type="Proteomes" id="UP001222325"/>
    </source>
</evidence>
<reference evidence="2" key="1">
    <citation type="submission" date="2023-03" db="EMBL/GenBank/DDBJ databases">
        <title>Massive genome expansion in bonnet fungi (Mycena s.s.) driven by repeated elements and novel gene families across ecological guilds.</title>
        <authorList>
            <consortium name="Lawrence Berkeley National Laboratory"/>
            <person name="Harder C.B."/>
            <person name="Miyauchi S."/>
            <person name="Viragh M."/>
            <person name="Kuo A."/>
            <person name="Thoen E."/>
            <person name="Andreopoulos B."/>
            <person name="Lu D."/>
            <person name="Skrede I."/>
            <person name="Drula E."/>
            <person name="Henrissat B."/>
            <person name="Morin E."/>
            <person name="Kohler A."/>
            <person name="Barry K."/>
            <person name="LaButti K."/>
            <person name="Morin E."/>
            <person name="Salamov A."/>
            <person name="Lipzen A."/>
            <person name="Mereny Z."/>
            <person name="Hegedus B."/>
            <person name="Baldrian P."/>
            <person name="Stursova M."/>
            <person name="Weitz H."/>
            <person name="Taylor A."/>
            <person name="Grigoriev I.V."/>
            <person name="Nagy L.G."/>
            <person name="Martin F."/>
            <person name="Kauserud H."/>
        </authorList>
    </citation>
    <scope>NUCLEOTIDE SEQUENCE</scope>
    <source>
        <strain evidence="2">CBHHK173m</strain>
    </source>
</reference>
<evidence type="ECO:0000313" key="2">
    <source>
        <dbReference type="EMBL" id="KAJ7087639.1"/>
    </source>
</evidence>
<feature type="region of interest" description="Disordered" evidence="1">
    <location>
        <begin position="99"/>
        <end position="119"/>
    </location>
</feature>
<gene>
    <name evidence="2" type="ORF">B0H15DRAFT_299632</name>
</gene>
<protein>
    <submittedName>
        <fullName evidence="2">Uncharacterized protein</fullName>
    </submittedName>
</protein>
<dbReference type="Proteomes" id="UP001222325">
    <property type="component" value="Unassembled WGS sequence"/>
</dbReference>
<name>A0AAD6XQP1_9AGAR</name>
<proteinExistence type="predicted"/>
<accession>A0AAD6XQP1</accession>
<evidence type="ECO:0000256" key="1">
    <source>
        <dbReference type="SAM" id="MobiDB-lite"/>
    </source>
</evidence>
<dbReference type="AlphaFoldDB" id="A0AAD6XQP1"/>
<keyword evidence="3" id="KW-1185">Reference proteome</keyword>
<sequence>MESIGTRIASTHPRSIHPSESRCAFFPKSDALPCLHLVRRTRASSNRFILSTIWLISRSYVSVRDRLSCRSDKIISAADVEDKDPARFARRFVPSSSGSCLPRVDRSDPQKARYHAPPATKRCPALPVDPSVLAASPRLRLVQYIARPGNKAASAPRPARVPTPLPASPRVAFTLPVEAQAAPRISRSLSPVNTGGTGSCFLPVLVFLVSQTASAPAPPLICLAPHDAATRRALTYALRCPTA</sequence>
<organism evidence="2 3">
    <name type="scientific">Mycena belliarum</name>
    <dbReference type="NCBI Taxonomy" id="1033014"/>
    <lineage>
        <taxon>Eukaryota</taxon>
        <taxon>Fungi</taxon>
        <taxon>Dikarya</taxon>
        <taxon>Basidiomycota</taxon>
        <taxon>Agaricomycotina</taxon>
        <taxon>Agaricomycetes</taxon>
        <taxon>Agaricomycetidae</taxon>
        <taxon>Agaricales</taxon>
        <taxon>Marasmiineae</taxon>
        <taxon>Mycenaceae</taxon>
        <taxon>Mycena</taxon>
    </lineage>
</organism>